<dbReference type="EMBL" id="CP048286">
    <property type="protein sequence ID" value="QHW29959.1"/>
    <property type="molecule type" value="Genomic_DNA"/>
</dbReference>
<proteinExistence type="inferred from homology"/>
<reference evidence="7 8" key="1">
    <citation type="submission" date="2020-02" db="EMBL/GenBank/DDBJ databases">
        <title>Paenibacillus sp. nov., isolated from rhizosphere soil of tomato.</title>
        <authorList>
            <person name="Weon H.-Y."/>
            <person name="Lee S.A."/>
        </authorList>
    </citation>
    <scope>NUCLEOTIDE SEQUENCE [LARGE SCALE GENOMIC DNA]</scope>
    <source>
        <strain evidence="7 8">14171R-81</strain>
    </source>
</reference>
<gene>
    <name evidence="7" type="ORF">GZH47_03320</name>
</gene>
<dbReference type="Gene3D" id="3.90.79.10">
    <property type="entry name" value="Nucleoside Triphosphate Pyrophosphohydrolase"/>
    <property type="match status" value="1"/>
</dbReference>
<protein>
    <submittedName>
        <fullName evidence="7">8-oxo-dGTP diphosphatase</fullName>
    </submittedName>
</protein>
<evidence type="ECO:0000256" key="3">
    <source>
        <dbReference type="ARBA" id="ARBA00022723"/>
    </source>
</evidence>
<dbReference type="GO" id="GO:0016818">
    <property type="term" value="F:hydrolase activity, acting on acid anhydrides, in phosphorus-containing anhydrides"/>
    <property type="evidence" value="ECO:0007669"/>
    <property type="project" value="TreeGrafter"/>
</dbReference>
<evidence type="ECO:0000313" key="8">
    <source>
        <dbReference type="Proteomes" id="UP000479114"/>
    </source>
</evidence>
<organism evidence="7 8">
    <name type="scientific">Paenibacillus rhizovicinus</name>
    <dbReference type="NCBI Taxonomy" id="2704463"/>
    <lineage>
        <taxon>Bacteria</taxon>
        <taxon>Bacillati</taxon>
        <taxon>Bacillota</taxon>
        <taxon>Bacilli</taxon>
        <taxon>Bacillales</taxon>
        <taxon>Paenibacillaceae</taxon>
        <taxon>Paenibacillus</taxon>
    </lineage>
</organism>
<accession>A0A6C0NUT4</accession>
<evidence type="ECO:0000256" key="4">
    <source>
        <dbReference type="ARBA" id="ARBA00022801"/>
    </source>
</evidence>
<dbReference type="PANTHER" id="PTHR43758:SF2">
    <property type="entry name" value="OXIDIZED PURINE NUCLEOSIDE TRIPHOSPHATE HYDROLASE"/>
    <property type="match status" value="1"/>
</dbReference>
<dbReference type="InterPro" id="IPR000086">
    <property type="entry name" value="NUDIX_hydrolase_dom"/>
</dbReference>
<keyword evidence="3" id="KW-0479">Metal-binding</keyword>
<evidence type="ECO:0000256" key="1">
    <source>
        <dbReference type="ARBA" id="ARBA00001946"/>
    </source>
</evidence>
<evidence type="ECO:0000256" key="2">
    <source>
        <dbReference type="ARBA" id="ARBA00005582"/>
    </source>
</evidence>
<comment type="cofactor">
    <cofactor evidence="1">
        <name>Mg(2+)</name>
        <dbReference type="ChEBI" id="CHEBI:18420"/>
    </cofactor>
</comment>
<sequence>MIAYTICFIRRGSQILMLNRERASWMGCWNGIGGKLEPGETPRASMEREFREETGIETYDLQFKGLVTWLLDGAKFGGMYAYLAEVDEHYPYETPIKTPEGILDWKDTEWILHPSNLGIAANVKVCLDAIVRDPACYDHHCAYVQGKLQSHGSVPIEAALEHDERLRDLYLEQASKKLYVDSQFNLRA</sequence>
<keyword evidence="5" id="KW-0460">Magnesium</keyword>
<dbReference type="SUPFAM" id="SSF55811">
    <property type="entry name" value="Nudix"/>
    <property type="match status" value="1"/>
</dbReference>
<evidence type="ECO:0000313" key="7">
    <source>
        <dbReference type="EMBL" id="QHW29959.1"/>
    </source>
</evidence>
<evidence type="ECO:0000256" key="5">
    <source>
        <dbReference type="ARBA" id="ARBA00022842"/>
    </source>
</evidence>
<dbReference type="Proteomes" id="UP000479114">
    <property type="component" value="Chromosome"/>
</dbReference>
<dbReference type="AlphaFoldDB" id="A0A6C0NUT4"/>
<name>A0A6C0NUT4_9BACL</name>
<feature type="domain" description="Nudix hydrolase" evidence="6">
    <location>
        <begin position="1"/>
        <end position="133"/>
    </location>
</feature>
<dbReference type="CDD" id="cd18886">
    <property type="entry name" value="NUDIX_MutT_Nudt1"/>
    <property type="match status" value="1"/>
</dbReference>
<keyword evidence="4" id="KW-0378">Hydrolase</keyword>
<dbReference type="KEGG" id="prz:GZH47_03320"/>
<dbReference type="Pfam" id="PF00293">
    <property type="entry name" value="NUDIX"/>
    <property type="match status" value="1"/>
</dbReference>
<comment type="similarity">
    <text evidence="2">Belongs to the Nudix hydrolase family.</text>
</comment>
<dbReference type="GO" id="GO:0046872">
    <property type="term" value="F:metal ion binding"/>
    <property type="evidence" value="ECO:0007669"/>
    <property type="project" value="UniProtKB-KW"/>
</dbReference>
<dbReference type="PANTHER" id="PTHR43758">
    <property type="entry name" value="7,8-DIHYDRO-8-OXOGUANINE TRIPHOSPHATASE"/>
    <property type="match status" value="1"/>
</dbReference>
<dbReference type="PROSITE" id="PS51462">
    <property type="entry name" value="NUDIX"/>
    <property type="match status" value="1"/>
</dbReference>
<evidence type="ECO:0000259" key="6">
    <source>
        <dbReference type="PROSITE" id="PS51462"/>
    </source>
</evidence>
<dbReference type="InterPro" id="IPR015797">
    <property type="entry name" value="NUDIX_hydrolase-like_dom_sf"/>
</dbReference>
<dbReference type="RefSeq" id="WP_162638528.1">
    <property type="nucleotide sequence ID" value="NZ_CP048286.1"/>
</dbReference>
<dbReference type="GO" id="GO:0005737">
    <property type="term" value="C:cytoplasm"/>
    <property type="evidence" value="ECO:0007669"/>
    <property type="project" value="TreeGrafter"/>
</dbReference>
<keyword evidence="8" id="KW-1185">Reference proteome</keyword>